<evidence type="ECO:0000313" key="2">
    <source>
        <dbReference type="Proteomes" id="UP000007319"/>
    </source>
</evidence>
<sequence length="101" mass="10685">MTCHHCHKTLAGKFYVFSIAAMEQEAPGRAVMIADGAMPVRISADIGYHDHGLTELTGAASVDLLDGLPIRNAQAEASFCSKACMTDWFAAKVNSLTGLSA</sequence>
<organism evidence="1 2">
    <name type="scientific">Azospirillum baldaniorum</name>
    <dbReference type="NCBI Taxonomy" id="1064539"/>
    <lineage>
        <taxon>Bacteria</taxon>
        <taxon>Pseudomonadati</taxon>
        <taxon>Pseudomonadota</taxon>
        <taxon>Alphaproteobacteria</taxon>
        <taxon>Rhodospirillales</taxon>
        <taxon>Azospirillaceae</taxon>
        <taxon>Azospirillum</taxon>
    </lineage>
</organism>
<keyword evidence="2" id="KW-1185">Reference proteome</keyword>
<evidence type="ECO:0000313" key="1">
    <source>
        <dbReference type="EMBL" id="CCD02850.1"/>
    </source>
</evidence>
<reference evidence="1 2" key="1">
    <citation type="journal article" date="2011" name="PLoS Genet.">
        <title>Azospirillum genomes reveal transition of bacteria from aquatic to terrestrial environments.</title>
        <authorList>
            <person name="Wisniewski-Dye F."/>
            <person name="Borziak K."/>
            <person name="Khalsa-Moyers G."/>
            <person name="Alexandre G."/>
            <person name="Sukharnikov L.O."/>
            <person name="Wuichet K."/>
            <person name="Hurst G.B."/>
            <person name="McDonald W.H."/>
            <person name="Robertson J.S."/>
            <person name="Barbe V."/>
            <person name="Calteau A."/>
            <person name="Rouy Z."/>
            <person name="Mangenot S."/>
            <person name="Prigent-Combaret C."/>
            <person name="Normand P."/>
            <person name="Boyer M."/>
            <person name="Siguier P."/>
            <person name="Dessaux Y."/>
            <person name="Elmerich C."/>
            <person name="Condemine G."/>
            <person name="Krishnen G."/>
            <person name="Kennedy I."/>
            <person name="Paterson A.H."/>
            <person name="Gonzalez V."/>
            <person name="Mavingui P."/>
            <person name="Zhulin I.B."/>
        </authorList>
    </citation>
    <scope>NUCLEOTIDE SEQUENCE [LARGE SCALE GENOMIC DNA]</scope>
    <source>
        <strain evidence="1 2">Sp245</strain>
    </source>
</reference>
<protein>
    <submittedName>
        <fullName evidence="1">Uncharacterized protein</fullName>
    </submittedName>
</protein>
<dbReference type="RefSeq" id="WP_014199362.1">
    <property type="nucleotide sequence ID" value="NC_016595.1"/>
</dbReference>
<geneLocation type="plasmid" evidence="1 2">
    <name>AZOBR_p3</name>
</geneLocation>
<dbReference type="AlphaFoldDB" id="A0A9P1JZM3"/>
<accession>A0A9P1JZM3</accession>
<dbReference type="EMBL" id="HE577330">
    <property type="protein sequence ID" value="CCD02850.1"/>
    <property type="molecule type" value="Genomic_DNA"/>
</dbReference>
<dbReference type="KEGG" id="abs:AZOBR_p340088"/>
<dbReference type="Proteomes" id="UP000007319">
    <property type="component" value="Plasmid AZOBR_p3"/>
</dbReference>
<proteinExistence type="predicted"/>
<keyword evidence="1" id="KW-0614">Plasmid</keyword>
<name>A0A9P1JZM3_9PROT</name>
<gene>
    <name evidence="1" type="ORF">AZOBR_p340088</name>
</gene>